<dbReference type="Pfam" id="PF00650">
    <property type="entry name" value="CRAL_TRIO"/>
    <property type="match status" value="1"/>
</dbReference>
<dbReference type="WBParaSite" id="ACOC_0000459601-mRNA-1">
    <property type="protein sequence ID" value="ACOC_0000459601-mRNA-1"/>
    <property type="gene ID" value="ACOC_0000459601"/>
</dbReference>
<dbReference type="GO" id="GO:0012505">
    <property type="term" value="C:endomembrane system"/>
    <property type="evidence" value="ECO:0007669"/>
    <property type="project" value="TreeGrafter"/>
</dbReference>
<keyword evidence="5" id="KW-1185">Reference proteome</keyword>
<feature type="transmembrane region" description="Helical" evidence="1">
    <location>
        <begin position="508"/>
        <end position="528"/>
    </location>
</feature>
<evidence type="ECO:0000313" key="5">
    <source>
        <dbReference type="Proteomes" id="UP000267027"/>
    </source>
</evidence>
<dbReference type="PANTHER" id="PTHR46384">
    <property type="entry name" value="MOTILE SPERM DOMAIN-CONTAINING PROTEIN 2"/>
    <property type="match status" value="1"/>
</dbReference>
<dbReference type="PANTHER" id="PTHR46384:SF1">
    <property type="entry name" value="MOTILE SPERM DOMAIN-CONTAINING PROTEIN 2"/>
    <property type="match status" value="1"/>
</dbReference>
<evidence type="ECO:0000259" key="3">
    <source>
        <dbReference type="PROSITE" id="PS50202"/>
    </source>
</evidence>
<dbReference type="SUPFAM" id="SSF46938">
    <property type="entry name" value="CRAL/TRIO N-terminal domain"/>
    <property type="match status" value="1"/>
</dbReference>
<dbReference type="InterPro" id="IPR036273">
    <property type="entry name" value="CRAL/TRIO_N_dom_sf"/>
</dbReference>
<dbReference type="OMA" id="NDALKCW"/>
<dbReference type="InterPro" id="IPR013783">
    <property type="entry name" value="Ig-like_fold"/>
</dbReference>
<sequence length="573" mass="66469">MKRTHVQYEIFAPEYYRFDFEIFKKCVLFSKFTTNGGKQDKHCRKCSREDMARLRTEDWWLDTFLRAYDYDLDITYAVLASCVQWRNSFQVEHISILGMKPLLDRQLAYLHGRDLTDCSILWIHLAQYLPNDTGFENVFVFWLEHHTMETKADPLTIVLNMTGTSLKNMDFKIFKFIFHALKYYYPSIVHDMIIFESPSMLSASWKKNSLENAPKARVQVVKSWLDPSHPQLHHVTKETMSQFVDSRNVPLHMGGEDHFKFTMDDLAKCLPASREDNGQMTTSEIEYSFERNGLDSMIKRAVTFDDDDEEANRKVPLTISRKSSNWSVKRNIPQCLKPVIDARLHSPDTDWVKNAFLQISPRDVLNLSRIDNVTDYVDIVIVRNISHVSVMFKIKTTSPEKFRVRPTTGVIPPESTEIIRVYLQSEYKDSCAREKFLLLALESENNNLETFGELWKNASSDKKVEQKLRCRVSDAGSGEGHNSDQADKKTHANQIDRLRAQCEVMQRAQFILVVAMLVLFLTLMVIVVNERSRYSALEEAVSMLSNKLNVTECEKAPTTQQHHSPPVTYEEDL</sequence>
<dbReference type="InterPro" id="IPR001251">
    <property type="entry name" value="CRAL-TRIO_dom"/>
</dbReference>
<keyword evidence="1" id="KW-0812">Transmembrane</keyword>
<feature type="domain" description="MSP" evidence="3">
    <location>
        <begin position="356"/>
        <end position="473"/>
    </location>
</feature>
<dbReference type="Pfam" id="PF00635">
    <property type="entry name" value="Motile_Sperm"/>
    <property type="match status" value="1"/>
</dbReference>
<keyword evidence="1" id="KW-1133">Transmembrane helix</keyword>
<dbReference type="AlphaFoldDB" id="A0A158PFY4"/>
<evidence type="ECO:0000313" key="6">
    <source>
        <dbReference type="WBParaSite" id="ACOC_0000459601-mRNA-1"/>
    </source>
</evidence>
<evidence type="ECO:0000259" key="2">
    <source>
        <dbReference type="PROSITE" id="PS50191"/>
    </source>
</evidence>
<dbReference type="InterPro" id="IPR000535">
    <property type="entry name" value="MSP_dom"/>
</dbReference>
<reference evidence="6" key="1">
    <citation type="submission" date="2016-04" db="UniProtKB">
        <authorList>
            <consortium name="WormBaseParasite"/>
        </authorList>
    </citation>
    <scope>IDENTIFICATION</scope>
</reference>
<protein>
    <submittedName>
        <fullName evidence="6">Major sperm protein</fullName>
    </submittedName>
</protein>
<dbReference type="GO" id="GO:0140284">
    <property type="term" value="C:endoplasmic reticulum-endosome membrane contact site"/>
    <property type="evidence" value="ECO:0007669"/>
    <property type="project" value="TreeGrafter"/>
</dbReference>
<dbReference type="Gene3D" id="2.60.40.10">
    <property type="entry name" value="Immunoglobulins"/>
    <property type="match status" value="1"/>
</dbReference>
<organism evidence="6">
    <name type="scientific">Angiostrongylus costaricensis</name>
    <name type="common">Nematode worm</name>
    <dbReference type="NCBI Taxonomy" id="334426"/>
    <lineage>
        <taxon>Eukaryota</taxon>
        <taxon>Metazoa</taxon>
        <taxon>Ecdysozoa</taxon>
        <taxon>Nematoda</taxon>
        <taxon>Chromadorea</taxon>
        <taxon>Rhabditida</taxon>
        <taxon>Rhabditina</taxon>
        <taxon>Rhabditomorpha</taxon>
        <taxon>Strongyloidea</taxon>
        <taxon>Metastrongylidae</taxon>
        <taxon>Angiostrongylus</taxon>
    </lineage>
</organism>
<dbReference type="Proteomes" id="UP000267027">
    <property type="component" value="Unassembled WGS sequence"/>
</dbReference>
<dbReference type="SUPFAM" id="SSF52087">
    <property type="entry name" value="CRAL/TRIO domain"/>
    <property type="match status" value="1"/>
</dbReference>
<dbReference type="CDD" id="cd00170">
    <property type="entry name" value="SEC14"/>
    <property type="match status" value="1"/>
</dbReference>
<dbReference type="SUPFAM" id="SSF49354">
    <property type="entry name" value="PapD-like"/>
    <property type="match status" value="1"/>
</dbReference>
<reference evidence="4 5" key="2">
    <citation type="submission" date="2018-11" db="EMBL/GenBank/DDBJ databases">
        <authorList>
            <consortium name="Pathogen Informatics"/>
        </authorList>
    </citation>
    <scope>NUCLEOTIDE SEQUENCE [LARGE SCALE GENOMIC DNA]</scope>
    <source>
        <strain evidence="4 5">Costa Rica</strain>
    </source>
</reference>
<dbReference type="InterPro" id="IPR036865">
    <property type="entry name" value="CRAL-TRIO_dom_sf"/>
</dbReference>
<dbReference type="OrthoDB" id="407959at2759"/>
<name>A0A158PFY4_ANGCS</name>
<dbReference type="PROSITE" id="PS50202">
    <property type="entry name" value="MSP"/>
    <property type="match status" value="1"/>
</dbReference>
<dbReference type="Gene3D" id="3.40.525.10">
    <property type="entry name" value="CRAL-TRIO lipid binding domain"/>
    <property type="match status" value="1"/>
</dbReference>
<dbReference type="InterPro" id="IPR008962">
    <property type="entry name" value="PapD-like_sf"/>
</dbReference>
<dbReference type="EMBL" id="UYYA01003821">
    <property type="protein sequence ID" value="VDM56182.1"/>
    <property type="molecule type" value="Genomic_DNA"/>
</dbReference>
<proteinExistence type="predicted"/>
<feature type="domain" description="CRAL-TRIO" evidence="2">
    <location>
        <begin position="147"/>
        <end position="261"/>
    </location>
</feature>
<dbReference type="PROSITE" id="PS50191">
    <property type="entry name" value="CRAL_TRIO"/>
    <property type="match status" value="1"/>
</dbReference>
<gene>
    <name evidence="4" type="ORF">ACOC_LOCUS4597</name>
</gene>
<accession>A0A158PFY4</accession>
<keyword evidence="1" id="KW-0472">Membrane</keyword>
<dbReference type="InterPro" id="IPR053012">
    <property type="entry name" value="ER-organelle_contact"/>
</dbReference>
<dbReference type="STRING" id="334426.A0A158PFY4"/>
<evidence type="ECO:0000256" key="1">
    <source>
        <dbReference type="SAM" id="Phobius"/>
    </source>
</evidence>
<evidence type="ECO:0000313" key="4">
    <source>
        <dbReference type="EMBL" id="VDM56182.1"/>
    </source>
</evidence>